<comment type="caution">
    <text evidence="3">The sequence shown here is derived from an EMBL/GenBank/DDBJ whole genome shotgun (WGS) entry which is preliminary data.</text>
</comment>
<dbReference type="InterPro" id="IPR002347">
    <property type="entry name" value="SDR_fam"/>
</dbReference>
<dbReference type="EMBL" id="JAQQBS010000001">
    <property type="protein sequence ID" value="KAK0175887.1"/>
    <property type="molecule type" value="Genomic_DNA"/>
</dbReference>
<dbReference type="SUPFAM" id="SSF51735">
    <property type="entry name" value="NAD(P)-binding Rossmann-fold domains"/>
    <property type="match status" value="1"/>
</dbReference>
<organism evidence="3 4">
    <name type="scientific">Microctonus aethiopoides</name>
    <dbReference type="NCBI Taxonomy" id="144406"/>
    <lineage>
        <taxon>Eukaryota</taxon>
        <taxon>Metazoa</taxon>
        <taxon>Ecdysozoa</taxon>
        <taxon>Arthropoda</taxon>
        <taxon>Hexapoda</taxon>
        <taxon>Insecta</taxon>
        <taxon>Pterygota</taxon>
        <taxon>Neoptera</taxon>
        <taxon>Endopterygota</taxon>
        <taxon>Hymenoptera</taxon>
        <taxon>Apocrita</taxon>
        <taxon>Ichneumonoidea</taxon>
        <taxon>Braconidae</taxon>
        <taxon>Euphorinae</taxon>
        <taxon>Microctonus</taxon>
    </lineage>
</organism>
<dbReference type="PANTHER" id="PTHR43157">
    <property type="entry name" value="PHOSPHATIDYLINOSITOL-GLYCAN BIOSYNTHESIS CLASS F PROTEIN-RELATED"/>
    <property type="match status" value="1"/>
</dbReference>
<keyword evidence="1" id="KW-0560">Oxidoreductase</keyword>
<accession>A0AA39KW52</accession>
<dbReference type="Proteomes" id="UP001168990">
    <property type="component" value="Unassembled WGS sequence"/>
</dbReference>
<evidence type="ECO:0000256" key="1">
    <source>
        <dbReference type="ARBA" id="ARBA00023002"/>
    </source>
</evidence>
<evidence type="ECO:0000313" key="3">
    <source>
        <dbReference type="EMBL" id="KAK0175887.1"/>
    </source>
</evidence>
<dbReference type="PRINTS" id="PR00081">
    <property type="entry name" value="GDHRDH"/>
</dbReference>
<dbReference type="GO" id="GO:0016491">
    <property type="term" value="F:oxidoreductase activity"/>
    <property type="evidence" value="ECO:0007669"/>
    <property type="project" value="UniProtKB-KW"/>
</dbReference>
<sequence>MTVSTLNRSERRKMLIVYGSTLALIASIIACTKSLKYWLEMGDEMIISLKYQLLGMKENIMDIVRAKYNKTDFPCKTGCVAVVTGGSRGIGASVVKMLLQCDMNVIIGCRKIKNGEETVKQIRESGVTGGNAVIYELDNSSLGCVKKFANNIKENYEKVHVLINNAGIMFTPYGETSDGFEQQWVVNYLSHFLLTAMLMPLLCNAGTFENSARIINVSSCAHLLGVINFDDINYYKSKSFPTKKAYAQSKLAQVIFTRMLQQIFEKKKYPIKIYAVHPGIVNTDLFEHTSIQKLPLFKDIFFKSPDKGAITTVYVAVNKEVENRGGSYFSNCLETAVNPIANDVVTQEKLLHLSLEQTLLTDIFQYL</sequence>
<name>A0AA39KW52_9HYME</name>
<dbReference type="InterPro" id="IPR036291">
    <property type="entry name" value="NAD(P)-bd_dom_sf"/>
</dbReference>
<dbReference type="PANTHER" id="PTHR43157:SF31">
    <property type="entry name" value="PHOSPHATIDYLINOSITOL-GLYCAN BIOSYNTHESIS CLASS F PROTEIN"/>
    <property type="match status" value="1"/>
</dbReference>
<reference evidence="3" key="2">
    <citation type="submission" date="2023-03" db="EMBL/GenBank/DDBJ databases">
        <authorList>
            <person name="Inwood S.N."/>
            <person name="Skelly J.G."/>
            <person name="Guhlin J."/>
            <person name="Harrop T.W.R."/>
            <person name="Goldson S.G."/>
            <person name="Dearden P.K."/>
        </authorList>
    </citation>
    <scope>NUCLEOTIDE SEQUENCE</scope>
    <source>
        <strain evidence="3">Irish</strain>
        <tissue evidence="3">Whole body</tissue>
    </source>
</reference>
<comment type="similarity">
    <text evidence="2">Belongs to the short-chain dehydrogenases/reductases (SDR) family.</text>
</comment>
<protein>
    <recommendedName>
        <fullName evidence="5">Dehydrogenase/reductase SDR family member on chromosome X</fullName>
    </recommendedName>
</protein>
<keyword evidence="4" id="KW-1185">Reference proteome</keyword>
<proteinExistence type="inferred from homology"/>
<dbReference type="Gene3D" id="3.40.50.720">
    <property type="entry name" value="NAD(P)-binding Rossmann-like Domain"/>
    <property type="match status" value="1"/>
</dbReference>
<reference evidence="3" key="1">
    <citation type="journal article" date="2023" name="bioRxiv">
        <title>Scaffold-level genome assemblies of two parasitoid biocontrol wasps reveal the parthenogenesis mechanism and an associated novel virus.</title>
        <authorList>
            <person name="Inwood S."/>
            <person name="Skelly J."/>
            <person name="Guhlin J."/>
            <person name="Harrop T."/>
            <person name="Goldson S."/>
            <person name="Dearden P."/>
        </authorList>
    </citation>
    <scope>NUCLEOTIDE SEQUENCE</scope>
    <source>
        <strain evidence="3">Irish</strain>
        <tissue evidence="3">Whole body</tissue>
    </source>
</reference>
<dbReference type="PRINTS" id="PR00080">
    <property type="entry name" value="SDRFAMILY"/>
</dbReference>
<evidence type="ECO:0000256" key="2">
    <source>
        <dbReference type="RuleBase" id="RU000363"/>
    </source>
</evidence>
<evidence type="ECO:0008006" key="5">
    <source>
        <dbReference type="Google" id="ProtNLM"/>
    </source>
</evidence>
<dbReference type="Pfam" id="PF00106">
    <property type="entry name" value="adh_short"/>
    <property type="match status" value="1"/>
</dbReference>
<dbReference type="AlphaFoldDB" id="A0AA39KW52"/>
<gene>
    <name evidence="3" type="ORF">PV328_000079</name>
</gene>
<evidence type="ECO:0000313" key="4">
    <source>
        <dbReference type="Proteomes" id="UP001168990"/>
    </source>
</evidence>
<dbReference type="CDD" id="cd05327">
    <property type="entry name" value="retinol-DH_like_SDR_c_like"/>
    <property type="match status" value="1"/>
</dbReference>